<dbReference type="CDD" id="cd19597">
    <property type="entry name" value="serpin28D-like_insects"/>
    <property type="match status" value="1"/>
</dbReference>
<organism evidence="7 8">
    <name type="scientific">Anopheles farauti</name>
    <dbReference type="NCBI Taxonomy" id="69004"/>
    <lineage>
        <taxon>Eukaryota</taxon>
        <taxon>Metazoa</taxon>
        <taxon>Ecdysozoa</taxon>
        <taxon>Arthropoda</taxon>
        <taxon>Hexapoda</taxon>
        <taxon>Insecta</taxon>
        <taxon>Pterygota</taxon>
        <taxon>Neoptera</taxon>
        <taxon>Endopterygota</taxon>
        <taxon>Diptera</taxon>
        <taxon>Nematocera</taxon>
        <taxon>Culicoidea</taxon>
        <taxon>Culicidae</taxon>
        <taxon>Anophelinae</taxon>
        <taxon>Anopheles</taxon>
    </lineage>
</organism>
<reference evidence="8" key="1">
    <citation type="submission" date="2014-01" db="EMBL/GenBank/DDBJ databases">
        <title>The Genome Sequence of Anopheles farauti FAR1 (V2).</title>
        <authorList>
            <consortium name="The Broad Institute Genomics Platform"/>
            <person name="Neafsey D.E."/>
            <person name="Besansky N."/>
            <person name="Howell P."/>
            <person name="Walton C."/>
            <person name="Young S.K."/>
            <person name="Zeng Q."/>
            <person name="Gargeya S."/>
            <person name="Fitzgerald M."/>
            <person name="Haas B."/>
            <person name="Abouelleil A."/>
            <person name="Allen A.W."/>
            <person name="Alvarado L."/>
            <person name="Arachchi H.M."/>
            <person name="Berlin A.M."/>
            <person name="Chapman S.B."/>
            <person name="Gainer-Dewar J."/>
            <person name="Goldberg J."/>
            <person name="Griggs A."/>
            <person name="Gujja S."/>
            <person name="Hansen M."/>
            <person name="Howarth C."/>
            <person name="Imamovic A."/>
            <person name="Ireland A."/>
            <person name="Larimer J."/>
            <person name="McCowan C."/>
            <person name="Murphy C."/>
            <person name="Pearson M."/>
            <person name="Poon T.W."/>
            <person name="Priest M."/>
            <person name="Roberts A."/>
            <person name="Saif S."/>
            <person name="Shea T."/>
            <person name="Sisk P."/>
            <person name="Sykes S."/>
            <person name="Wortman J."/>
            <person name="Nusbaum C."/>
            <person name="Birren B."/>
        </authorList>
    </citation>
    <scope>NUCLEOTIDE SEQUENCE [LARGE SCALE GENOMIC DNA]</scope>
    <source>
        <strain evidence="8">FAR1</strain>
    </source>
</reference>
<evidence type="ECO:0000256" key="5">
    <source>
        <dbReference type="SAM" id="SignalP"/>
    </source>
</evidence>
<evidence type="ECO:0000256" key="4">
    <source>
        <dbReference type="SAM" id="MobiDB-lite"/>
    </source>
</evidence>
<protein>
    <recommendedName>
        <fullName evidence="6">Serpin domain-containing protein</fullName>
    </recommendedName>
</protein>
<keyword evidence="5" id="KW-0732">Signal</keyword>
<dbReference type="PANTHER" id="PTHR11461">
    <property type="entry name" value="SERINE PROTEASE INHIBITOR, SERPIN"/>
    <property type="match status" value="1"/>
</dbReference>
<dbReference type="AlphaFoldDB" id="A0A182Q4S9"/>
<dbReference type="EnsemblMetazoa" id="AFAF003076-RA">
    <property type="protein sequence ID" value="AFAF003076-PA"/>
    <property type="gene ID" value="AFAF003076"/>
</dbReference>
<proteinExistence type="inferred from homology"/>
<dbReference type="PANTHER" id="PTHR11461:SF342">
    <property type="entry name" value="SERINE PROTEASE INHIBITOR 28DC"/>
    <property type="match status" value="1"/>
</dbReference>
<keyword evidence="2" id="KW-0722">Serine protease inhibitor</keyword>
<feature type="compositionally biased region" description="Polar residues" evidence="4">
    <location>
        <begin position="101"/>
        <end position="111"/>
    </location>
</feature>
<feature type="region of interest" description="Disordered" evidence="4">
    <location>
        <begin position="85"/>
        <end position="111"/>
    </location>
</feature>
<evidence type="ECO:0000256" key="2">
    <source>
        <dbReference type="ARBA" id="ARBA00022900"/>
    </source>
</evidence>
<dbReference type="SMART" id="SM00093">
    <property type="entry name" value="SERPIN"/>
    <property type="match status" value="1"/>
</dbReference>
<dbReference type="SUPFAM" id="SSF56574">
    <property type="entry name" value="Serpins"/>
    <property type="match status" value="1"/>
</dbReference>
<evidence type="ECO:0000259" key="6">
    <source>
        <dbReference type="SMART" id="SM00093"/>
    </source>
</evidence>
<dbReference type="GO" id="GO:0005615">
    <property type="term" value="C:extracellular space"/>
    <property type="evidence" value="ECO:0007669"/>
    <property type="project" value="InterPro"/>
</dbReference>
<name>A0A182Q4S9_9DIPT</name>
<comment type="similarity">
    <text evidence="3">Belongs to the serpin family.</text>
</comment>
<feature type="signal peptide" evidence="5">
    <location>
        <begin position="1"/>
        <end position="23"/>
    </location>
</feature>
<dbReference type="InterPro" id="IPR023796">
    <property type="entry name" value="Serpin_dom"/>
</dbReference>
<evidence type="ECO:0000313" key="8">
    <source>
        <dbReference type="Proteomes" id="UP000075886"/>
    </source>
</evidence>
<keyword evidence="1" id="KW-0646">Protease inhibitor</keyword>
<keyword evidence="8" id="KW-1185">Reference proteome</keyword>
<dbReference type="VEuPathDB" id="VectorBase:AFAF003076"/>
<dbReference type="InterPro" id="IPR036186">
    <property type="entry name" value="Serpin_sf"/>
</dbReference>
<evidence type="ECO:0000256" key="3">
    <source>
        <dbReference type="RuleBase" id="RU000411"/>
    </source>
</evidence>
<dbReference type="EMBL" id="AXCN02000825">
    <property type="status" value="NOT_ANNOTATED_CDS"/>
    <property type="molecule type" value="Genomic_DNA"/>
</dbReference>
<dbReference type="STRING" id="69004.A0A182Q4S9"/>
<evidence type="ECO:0000256" key="1">
    <source>
        <dbReference type="ARBA" id="ARBA00022690"/>
    </source>
</evidence>
<sequence>MTLFRALSLALCVLLASSDGVNGQWNRYYSTRPPVTTRLVPLLGSRIVSRQNFQTDDLSQQSIVWPSDNSFATTKRPVTTFASSWSNGGSSITSAARRPSATPSRGNLSPTRNQAALATNAIAENTLRPENDPKIAQAANDFMLRVSRTLVQGPSKSELFSPLSILSVANLLFLGSQGVTHEEFNRVLTPPGMRWQKMHQRFGMVLKNLLSPTPIDERRDQWRRQTCPSQDEDYDDETSTGNAKSQVIRVANGIFYQKNLPLKQQFGKLAVGLYNANLQPIDPRNTGASTAMINEWISKATAGKIRNMLDGALSPATSVVVANALYFKAKWKTQFEPLVTRDASFFPDGYDGPSFRVKMMSTSGCLPYYKAPEAIIVGLPYRDDSATMYLIQPEGSSTAAIRRLQGTLTSKMLETWIGQMKLQSTSVRLPKMHLTNSIDLLQTFQKLGFNSILSPAKSNLTGMVADTAGTPKPYVNQILHKLDLTIDEEGTEGAAATSALIDRIGSQRSFNGNAPFIIYLRHDATGLPLFYGPILDPRN</sequence>
<accession>A0A182Q4S9</accession>
<dbReference type="InterPro" id="IPR042185">
    <property type="entry name" value="Serpin_sf_2"/>
</dbReference>
<dbReference type="Pfam" id="PF00079">
    <property type="entry name" value="Serpin"/>
    <property type="match status" value="1"/>
</dbReference>
<feature type="compositionally biased region" description="Low complexity" evidence="4">
    <location>
        <begin position="85"/>
        <end position="94"/>
    </location>
</feature>
<dbReference type="InterPro" id="IPR000215">
    <property type="entry name" value="Serpin_fam"/>
</dbReference>
<dbReference type="Proteomes" id="UP000075886">
    <property type="component" value="Unassembled WGS sequence"/>
</dbReference>
<evidence type="ECO:0000313" key="7">
    <source>
        <dbReference type="EnsemblMetazoa" id="AFAF003076-PA"/>
    </source>
</evidence>
<dbReference type="InterPro" id="IPR042178">
    <property type="entry name" value="Serpin_sf_1"/>
</dbReference>
<dbReference type="GO" id="GO:0004867">
    <property type="term" value="F:serine-type endopeptidase inhibitor activity"/>
    <property type="evidence" value="ECO:0007669"/>
    <property type="project" value="UniProtKB-KW"/>
</dbReference>
<reference evidence="7" key="2">
    <citation type="submission" date="2020-05" db="UniProtKB">
        <authorList>
            <consortium name="EnsemblMetazoa"/>
        </authorList>
    </citation>
    <scope>IDENTIFICATION</scope>
    <source>
        <strain evidence="7">FAR1</strain>
    </source>
</reference>
<feature type="domain" description="Serpin" evidence="6">
    <location>
        <begin position="144"/>
        <end position="537"/>
    </location>
</feature>
<dbReference type="Gene3D" id="2.30.39.10">
    <property type="entry name" value="Alpha-1-antitrypsin, domain 1"/>
    <property type="match status" value="1"/>
</dbReference>
<feature type="chain" id="PRO_5008132279" description="Serpin domain-containing protein" evidence="5">
    <location>
        <begin position="24"/>
        <end position="539"/>
    </location>
</feature>
<dbReference type="Gene3D" id="3.30.497.10">
    <property type="entry name" value="Antithrombin, subunit I, domain 2"/>
    <property type="match status" value="1"/>
</dbReference>